<evidence type="ECO:0000313" key="3">
    <source>
        <dbReference type="Proteomes" id="UP000198859"/>
    </source>
</evidence>
<protein>
    <submittedName>
        <fullName evidence="2">NAD(P)H dehydrogenase (Quinone)</fullName>
    </submittedName>
</protein>
<dbReference type="Pfam" id="PF05368">
    <property type="entry name" value="NmrA"/>
    <property type="match status" value="1"/>
</dbReference>
<dbReference type="OrthoDB" id="5510591at2"/>
<organism evidence="2 3">
    <name type="scientific">Nocardioides scoriae</name>
    <dbReference type="NCBI Taxonomy" id="642780"/>
    <lineage>
        <taxon>Bacteria</taxon>
        <taxon>Bacillati</taxon>
        <taxon>Actinomycetota</taxon>
        <taxon>Actinomycetes</taxon>
        <taxon>Propionibacteriales</taxon>
        <taxon>Nocardioidaceae</taxon>
        <taxon>Nocardioides</taxon>
    </lineage>
</organism>
<dbReference type="Proteomes" id="UP000198859">
    <property type="component" value="Chromosome I"/>
</dbReference>
<reference evidence="3" key="1">
    <citation type="submission" date="2016-10" db="EMBL/GenBank/DDBJ databases">
        <authorList>
            <person name="Varghese N."/>
            <person name="Submissions S."/>
        </authorList>
    </citation>
    <scope>NUCLEOTIDE SEQUENCE [LARGE SCALE GENOMIC DNA]</scope>
    <source>
        <strain evidence="3">DSM 22127</strain>
    </source>
</reference>
<dbReference type="EMBL" id="LT629757">
    <property type="protein sequence ID" value="SDT07926.1"/>
    <property type="molecule type" value="Genomic_DNA"/>
</dbReference>
<evidence type="ECO:0000313" key="2">
    <source>
        <dbReference type="EMBL" id="SDT07926.1"/>
    </source>
</evidence>
<feature type="domain" description="NmrA-like" evidence="1">
    <location>
        <begin position="3"/>
        <end position="245"/>
    </location>
</feature>
<accession>A0A1H1XGX4</accession>
<gene>
    <name evidence="2" type="ORF">SAMN04488570_3469</name>
</gene>
<proteinExistence type="predicted"/>
<dbReference type="InterPro" id="IPR052718">
    <property type="entry name" value="NmrA-type_oxidoreductase"/>
</dbReference>
<evidence type="ECO:0000259" key="1">
    <source>
        <dbReference type="Pfam" id="PF05368"/>
    </source>
</evidence>
<sequence>MSIVVTGATGQLGRLVVESLLARGADPAGIVATGRRTEALQDLADRGVDVRRADYADPASLREALDGAERVLLVSGNEFGQRVAQHTAVVEAAVDAGVSLLAYTSAPHAATTPLLLAAEHAGTEAVVTASGLPHVLLRNAWYVENYTAQLPTYLEHGMVGAAGEGRVSLALRREYAEAAATVLLEDGHAGATYELGGPAVTLAELAAVVSEVSGAQVAYTDVPQAQLVEVLVGAGLPRPAAETFADVDRGISAGELLVPTDDLARLLGREPLPTAEAVREALAG</sequence>
<dbReference type="CDD" id="cd05269">
    <property type="entry name" value="TMR_SDR_a"/>
    <property type="match status" value="1"/>
</dbReference>
<dbReference type="Gene3D" id="3.90.25.10">
    <property type="entry name" value="UDP-galactose 4-epimerase, domain 1"/>
    <property type="match status" value="1"/>
</dbReference>
<dbReference type="InterPro" id="IPR036291">
    <property type="entry name" value="NAD(P)-bd_dom_sf"/>
</dbReference>
<name>A0A1H1XGX4_9ACTN</name>
<dbReference type="InterPro" id="IPR008030">
    <property type="entry name" value="NmrA-like"/>
</dbReference>
<dbReference type="Gene3D" id="3.40.50.720">
    <property type="entry name" value="NAD(P)-binding Rossmann-like Domain"/>
    <property type="match status" value="1"/>
</dbReference>
<dbReference type="RefSeq" id="WP_091732286.1">
    <property type="nucleotide sequence ID" value="NZ_LT629757.1"/>
</dbReference>
<dbReference type="AlphaFoldDB" id="A0A1H1XGX4"/>
<dbReference type="STRING" id="642780.SAMN04488570_3469"/>
<dbReference type="PANTHER" id="PTHR47129:SF1">
    <property type="entry name" value="NMRA-LIKE DOMAIN-CONTAINING PROTEIN"/>
    <property type="match status" value="1"/>
</dbReference>
<dbReference type="PANTHER" id="PTHR47129">
    <property type="entry name" value="QUINONE OXIDOREDUCTASE 2"/>
    <property type="match status" value="1"/>
</dbReference>
<dbReference type="SUPFAM" id="SSF51735">
    <property type="entry name" value="NAD(P)-binding Rossmann-fold domains"/>
    <property type="match status" value="1"/>
</dbReference>
<keyword evidence="3" id="KW-1185">Reference proteome</keyword>